<feature type="compositionally biased region" description="Gly residues" evidence="1">
    <location>
        <begin position="29"/>
        <end position="41"/>
    </location>
</feature>
<dbReference type="EMBL" id="JAUKTR010000003">
    <property type="protein sequence ID" value="MDO1559329.1"/>
    <property type="molecule type" value="Genomic_DNA"/>
</dbReference>
<feature type="signal peptide" evidence="2">
    <location>
        <begin position="1"/>
        <end position="23"/>
    </location>
</feature>
<keyword evidence="2" id="KW-0732">Signal</keyword>
<feature type="region of interest" description="Disordered" evidence="1">
    <location>
        <begin position="29"/>
        <end position="64"/>
    </location>
</feature>
<evidence type="ECO:0000256" key="1">
    <source>
        <dbReference type="SAM" id="MobiDB-lite"/>
    </source>
</evidence>
<keyword evidence="4" id="KW-1185">Reference proteome</keyword>
<evidence type="ECO:0008006" key="5">
    <source>
        <dbReference type="Google" id="ProtNLM"/>
    </source>
</evidence>
<evidence type="ECO:0000313" key="3">
    <source>
        <dbReference type="EMBL" id="MDO1559329.1"/>
    </source>
</evidence>
<proteinExistence type="predicted"/>
<protein>
    <recommendedName>
        <fullName evidence="5">Lipoprotein</fullName>
    </recommendedName>
</protein>
<evidence type="ECO:0000256" key="2">
    <source>
        <dbReference type="SAM" id="SignalP"/>
    </source>
</evidence>
<comment type="caution">
    <text evidence="3">The sequence shown here is derived from an EMBL/GenBank/DDBJ whole genome shotgun (WGS) entry which is preliminary data.</text>
</comment>
<sequence>MTTFHAKTWTRLGLALTLSAGLAACGGEGGEPGATAEGGEGGAERGASAPVGEGGEGGAEGGAAGEAGAQAAYAAVAPESRQALRIAHLKGFFLVAKESARVEGPEAAAALVGQGLLEVYDPQKARFEGVDEAVLRRAAETGAPTDLDAAIRALDQAQQRAGGSGAEVAKGMTSIAAGLYRHVVQANAVDPVEYQHAYGAALAARDAAKGAEAAPARADIERFVALWPSVTAPEQPSAATPYSQVQAQASRIELALAE</sequence>
<feature type="chain" id="PRO_5046197248" description="Lipoprotein" evidence="2">
    <location>
        <begin position="24"/>
        <end position="258"/>
    </location>
</feature>
<reference evidence="3" key="1">
    <citation type="submission" date="2023-07" db="EMBL/GenBank/DDBJ databases">
        <title>Brevundimonas soil sp. nov., isolated from the soil of chemical plant.</title>
        <authorList>
            <person name="Wu N."/>
        </authorList>
    </citation>
    <scope>NUCLEOTIDE SEQUENCE</scope>
    <source>
        <strain evidence="3">XZ-24</strain>
    </source>
</reference>
<name>A0ABT8SLH2_9CAUL</name>
<dbReference type="RefSeq" id="WP_302109764.1">
    <property type="nucleotide sequence ID" value="NZ_JAUKTR010000003.1"/>
</dbReference>
<accession>A0ABT8SLH2</accession>
<organism evidence="3 4">
    <name type="scientific">Peiella sedimenti</name>
    <dbReference type="NCBI Taxonomy" id="3061083"/>
    <lineage>
        <taxon>Bacteria</taxon>
        <taxon>Pseudomonadati</taxon>
        <taxon>Pseudomonadota</taxon>
        <taxon>Alphaproteobacteria</taxon>
        <taxon>Caulobacterales</taxon>
        <taxon>Caulobacteraceae</taxon>
        <taxon>Peiella</taxon>
    </lineage>
</organism>
<evidence type="ECO:0000313" key="4">
    <source>
        <dbReference type="Proteomes" id="UP001169063"/>
    </source>
</evidence>
<feature type="compositionally biased region" description="Gly residues" evidence="1">
    <location>
        <begin position="52"/>
        <end position="64"/>
    </location>
</feature>
<gene>
    <name evidence="3" type="ORF">Q0812_07800</name>
</gene>
<dbReference type="PROSITE" id="PS51257">
    <property type="entry name" value="PROKAR_LIPOPROTEIN"/>
    <property type="match status" value="1"/>
</dbReference>
<dbReference type="Proteomes" id="UP001169063">
    <property type="component" value="Unassembled WGS sequence"/>
</dbReference>